<dbReference type="Proteomes" id="UP001241377">
    <property type="component" value="Unassembled WGS sequence"/>
</dbReference>
<keyword evidence="2" id="KW-1185">Reference proteome</keyword>
<evidence type="ECO:0000313" key="2">
    <source>
        <dbReference type="Proteomes" id="UP001241377"/>
    </source>
</evidence>
<evidence type="ECO:0000313" key="1">
    <source>
        <dbReference type="EMBL" id="KAJ9091836.1"/>
    </source>
</evidence>
<comment type="caution">
    <text evidence="1">The sequence shown here is derived from an EMBL/GenBank/DDBJ whole genome shotgun (WGS) entry which is preliminary data.</text>
</comment>
<name>A0ACC2UYL0_9TREE</name>
<accession>A0ACC2UYL0</accession>
<dbReference type="EMBL" id="JASBWR010000143">
    <property type="protein sequence ID" value="KAJ9091836.1"/>
    <property type="molecule type" value="Genomic_DNA"/>
</dbReference>
<sequence>MQFVIPIYLHNHAATKHSATAYSWYVMAILLADGELESLEKSRAYIDLGDSYNLVGSPLEAIAETAKVTLGYIKTHSLKTIDYSRSYQVCFATKNYDVMSYTLGLDLSAQALSGHSISELYTAGRKTLTTLADDLQPAIRLMTVPFVQFGANLLDVKLWESKGDFQALTVLEGEFVTEQDAIDLSHRAAFYAVVYALASLFLGLLFNVPAEELRKRALLVAEKQGGGSGTILGTFCFILLSLTTLILNDDTDEKLLVKTYTWLHALPHNADFQSIIRMLQAFEVMKSVRQGKTHWRDMIEPVEEAIEALEVARSYLFIGLMCIQAEAALQSMAHTTRMRRNYLHYAQLAFRACDAKNLVRLTDILLGNLPQPSLLATRFKSNLTPAGSDLHEDTSSQHSGLLGETESSSLTDVSYESNFKGRKLGLEQILRSFLVFASERNSEGLIRRVLQVLLQVTCTSYACFATQDPSTGSLKLNGYGTYDDIKVCDIPIAEAKDIAPTVLLSHASLSKKGNQAYATLEAAVEIRTQQLQHALHSRSTFISGVSHEIRTPLFAITGLCSVMEASSDLTEAQRENLQVISQSADDLQRIVTAVLDWSKLDARSITTESIPFNLRNVIENALETVAHLARSKNIRLLLENPVTTDPPMALLGDPHRYRQCLLNLLSNAIKFTKSTLPNQHSTVSVSWSWQDHPDKVEITCAVRDEGIGIPAKSMHRLFHSFSQVDSGISRNFGGTGLGLSITRGLARLLGGDCWAESVEERGSTFYLLITADKAKGPDAEQPQTYPPGPPRRAIMYAPSNVGSSVIQANLQHFGIKTTLASIERQSTPANPDFVFVDADEPAINSEVIKTLRQRHQGSKFVFLITLTDVSKFVDSLALNQEAIVTKPLKAQSLYNTTKNLAASSSNNGAKATKKTSTMDASYAKVSSFYLVIINGRNTELRALLQHYPLKICYIDDSNVNVAVGKKVCVSSALLLLLVF</sequence>
<gene>
    <name evidence="1" type="ORF">QFC19_008950</name>
</gene>
<organism evidence="1 2">
    <name type="scientific">Naganishia cerealis</name>
    <dbReference type="NCBI Taxonomy" id="610337"/>
    <lineage>
        <taxon>Eukaryota</taxon>
        <taxon>Fungi</taxon>
        <taxon>Dikarya</taxon>
        <taxon>Basidiomycota</taxon>
        <taxon>Agaricomycotina</taxon>
        <taxon>Tremellomycetes</taxon>
        <taxon>Filobasidiales</taxon>
        <taxon>Filobasidiaceae</taxon>
        <taxon>Naganishia</taxon>
    </lineage>
</organism>
<proteinExistence type="predicted"/>
<reference evidence="1" key="1">
    <citation type="submission" date="2023-04" db="EMBL/GenBank/DDBJ databases">
        <title>Draft Genome sequencing of Naganishia species isolated from polar environments using Oxford Nanopore Technology.</title>
        <authorList>
            <person name="Leo P."/>
            <person name="Venkateswaran K."/>
        </authorList>
    </citation>
    <scope>NUCLEOTIDE SEQUENCE</scope>
    <source>
        <strain evidence="1">MNA-CCFEE 5261</strain>
    </source>
</reference>
<protein>
    <submittedName>
        <fullName evidence="1">Uncharacterized protein</fullName>
    </submittedName>
</protein>